<sequence length="279" mass="31167">MRPDAGHDADTSLAVQPPVIFTVIDESYAELGRAWARSVRKTTGMEPIFICSDARAYAMLGDSGHVCEDASGGQPMSRSEKTRYPDSTFPNDQASFTNSLKMTTALAYLRQGRSVLYSDVDAIWLRDPVDDILRGEADMAFQPGSFPQEAKTAWGFSVCMGFFFMRPGEAVIDLLETSIRRFDGSDQRGLNLSLLEGFDLRWESRPANWEHGRIEDGWTRSVAGRCGRTGLRLSALPHSFYQRHGTRPETMDHAYVCHPNSPKDPAAKLRILRELGIEL</sequence>
<dbReference type="Proteomes" id="UP001202867">
    <property type="component" value="Unassembled WGS sequence"/>
</dbReference>
<dbReference type="InterPro" id="IPR052636">
    <property type="entry name" value="UDP-D-xylose:L-fucose_XylT"/>
</dbReference>
<dbReference type="PANTHER" id="PTHR47032">
    <property type="entry name" value="UDP-D-XYLOSE:L-FUCOSE ALPHA-1,3-D-XYLOSYLTRANSFERASE-RELATED"/>
    <property type="match status" value="1"/>
</dbReference>
<evidence type="ECO:0000313" key="2">
    <source>
        <dbReference type="EMBL" id="MCK0209356.1"/>
    </source>
</evidence>
<dbReference type="InterPro" id="IPR005069">
    <property type="entry name" value="Nucl-diP-sugar_transferase"/>
</dbReference>
<dbReference type="RefSeq" id="WP_247201860.1">
    <property type="nucleotide sequence ID" value="NZ_JALKCG010000006.1"/>
</dbReference>
<evidence type="ECO:0000313" key="3">
    <source>
        <dbReference type="Proteomes" id="UP001202867"/>
    </source>
</evidence>
<dbReference type="Pfam" id="PF03407">
    <property type="entry name" value="Nucleotid_trans"/>
    <property type="match status" value="1"/>
</dbReference>
<dbReference type="PANTHER" id="PTHR47032:SF1">
    <property type="entry name" value="UDP-D-XYLOSE:L-FUCOSE ALPHA-1,3-D-XYLOSYLTRANSFERASE-RELATED"/>
    <property type="match status" value="1"/>
</dbReference>
<comment type="caution">
    <text evidence="2">The sequence shown here is derived from an EMBL/GenBank/DDBJ whole genome shotgun (WGS) entry which is preliminary data.</text>
</comment>
<name>A0ABT0DPZ9_9HYPH</name>
<organism evidence="2 3">
    <name type="scientific">Ancylobacter koreensis</name>
    <dbReference type="NCBI Taxonomy" id="266121"/>
    <lineage>
        <taxon>Bacteria</taxon>
        <taxon>Pseudomonadati</taxon>
        <taxon>Pseudomonadota</taxon>
        <taxon>Alphaproteobacteria</taxon>
        <taxon>Hyphomicrobiales</taxon>
        <taxon>Xanthobacteraceae</taxon>
        <taxon>Ancylobacter</taxon>
    </lineage>
</organism>
<proteinExistence type="predicted"/>
<keyword evidence="3" id="KW-1185">Reference proteome</keyword>
<feature type="domain" description="Nucleotide-diphospho-sugar transferase" evidence="1">
    <location>
        <begin position="50"/>
        <end position="262"/>
    </location>
</feature>
<gene>
    <name evidence="2" type="ORF">MWN33_15075</name>
</gene>
<protein>
    <submittedName>
        <fullName evidence="2">Glycosyltransferase family 77 protein</fullName>
    </submittedName>
</protein>
<accession>A0ABT0DPZ9</accession>
<reference evidence="3" key="1">
    <citation type="submission" date="2023-07" db="EMBL/GenBank/DDBJ databases">
        <title>Ancylobacter moscoviensis sp. nov., facultatively methylotrophic bacteria from activated sludge and the reclassification of Starkeya novella (Starkey 1934) Kelly et al. 2000 as Ancylobacter novellus comb. nov., Starkeya koreensis Im et al. 2006 as Ancylobacter koreensis comb.nov., Angulomicrobium tetraedrale Vasil'eva et al. 1986 as Ancylobacter tetraedralis comb. nov., Angulomicrobium amanitiforme Fritz et al. 2004 as Ancylobacter amanitiformis comb. nov. and Methylorhabdus multivorans Doronina et al. 1996 as Ancylobacter multivorans comb. nov. and emended description of the genus Ancylobacter.</title>
        <authorList>
            <person name="Doronina N."/>
            <person name="Chemodurova A."/>
            <person name="Grouzdev D."/>
            <person name="Koziaeva V."/>
            <person name="Shi W."/>
            <person name="Wu L."/>
            <person name="Kaparullina E."/>
        </authorList>
    </citation>
    <scope>NUCLEOTIDE SEQUENCE [LARGE SCALE GENOMIC DNA]</scope>
    <source>
        <strain evidence="3">Jip08</strain>
    </source>
</reference>
<evidence type="ECO:0000259" key="1">
    <source>
        <dbReference type="Pfam" id="PF03407"/>
    </source>
</evidence>
<dbReference type="EMBL" id="JALKCG010000006">
    <property type="protein sequence ID" value="MCK0209356.1"/>
    <property type="molecule type" value="Genomic_DNA"/>
</dbReference>